<dbReference type="Proteomes" id="UP000823749">
    <property type="component" value="Chromosome 13"/>
</dbReference>
<sequence>MLKVPSCSPACNAASIRERALDNQCGRLLPTSLPIRKRNAVVCASSSSSSLPSSDNAPVLTAEPNGWAGGSGRSWADRLRMGSLTADGLSYKEKFIVRCYEEVGGNHAQSVGFSTDGFATTPTMRKLHLIWVTARMHIEVYQYPAWGDAVEIETWCQSEGRIGTRRDWILKDYATGVVIGRATSKWVMMNEDTRRLQKVPDDVREEYIVHFPKEPRLAFPEENNGSLKKISKLEDPAQYSRLGLVPRRVDLDMNQHVNNVTYIGWVLESVPQEIMDTHELQTITLDYRQECQHDDVVDSLTSPEIVGDTPLSELHRRTGSAAEAAKNRTQFLHLLRLSLNGLEINRGRTEWRKKLAR</sequence>
<dbReference type="CDD" id="cd00586">
    <property type="entry name" value="4HBT"/>
    <property type="match status" value="1"/>
</dbReference>
<keyword evidence="7 11" id="KW-0276">Fatty acid metabolism</keyword>
<evidence type="ECO:0000259" key="13">
    <source>
        <dbReference type="Pfam" id="PF01643"/>
    </source>
</evidence>
<evidence type="ECO:0000256" key="1">
    <source>
        <dbReference type="ARBA" id="ARBA00004229"/>
    </source>
</evidence>
<evidence type="ECO:0000256" key="7">
    <source>
        <dbReference type="ARBA" id="ARBA00022832"/>
    </source>
</evidence>
<evidence type="ECO:0000256" key="4">
    <source>
        <dbReference type="ARBA" id="ARBA00022528"/>
    </source>
</evidence>
<comment type="similarity">
    <text evidence="2 11">Belongs to the acyl-ACP thioesterase family.</text>
</comment>
<comment type="caution">
    <text evidence="15">The sequence shown here is derived from an EMBL/GenBank/DDBJ whole genome shotgun (WGS) entry which is preliminary data.</text>
</comment>
<gene>
    <name evidence="15" type="ORF">RHGRI_035990</name>
</gene>
<evidence type="ECO:0000256" key="11">
    <source>
        <dbReference type="RuleBase" id="RU363096"/>
    </source>
</evidence>
<dbReference type="InterPro" id="IPR049427">
    <property type="entry name" value="Acyl-ACP_TE_C"/>
</dbReference>
<keyword evidence="6 11" id="KW-0378">Hydrolase</keyword>
<keyword evidence="9 11" id="KW-0443">Lipid metabolism</keyword>
<keyword evidence="8" id="KW-0809">Transit peptide</keyword>
<dbReference type="PANTHER" id="PTHR31727">
    <property type="entry name" value="OLEOYL-ACYL CARRIER PROTEIN THIOESTERASE 1, CHLOROPLASTIC"/>
    <property type="match status" value="1"/>
</dbReference>
<evidence type="ECO:0000256" key="8">
    <source>
        <dbReference type="ARBA" id="ARBA00022946"/>
    </source>
</evidence>
<evidence type="ECO:0000256" key="3">
    <source>
        <dbReference type="ARBA" id="ARBA00022516"/>
    </source>
</evidence>
<dbReference type="Pfam" id="PF20791">
    <property type="entry name" value="Acyl-ACP_TE_C"/>
    <property type="match status" value="1"/>
</dbReference>
<evidence type="ECO:0000256" key="6">
    <source>
        <dbReference type="ARBA" id="ARBA00022801"/>
    </source>
</evidence>
<comment type="function">
    <text evidence="11">Plays an essential role in chain termination during de novo fatty acid synthesis.</text>
</comment>
<dbReference type="EMBL" id="JACTNZ010000013">
    <property type="protein sequence ID" value="KAG5514793.1"/>
    <property type="molecule type" value="Genomic_DNA"/>
</dbReference>
<evidence type="ECO:0000256" key="12">
    <source>
        <dbReference type="SAM" id="MobiDB-lite"/>
    </source>
</evidence>
<protein>
    <recommendedName>
        <fullName evidence="11">Acyl-[acyl-carrier-protein] hydrolase</fullName>
        <ecNumber evidence="11">3.1.2.-</ecNumber>
    </recommendedName>
</protein>
<dbReference type="InterPro" id="IPR045023">
    <property type="entry name" value="FATA/B"/>
</dbReference>
<dbReference type="FunFam" id="3.10.129.10:FF:000014">
    <property type="entry name" value="Acyl-[acyl-carrier-protein] hydrolase"/>
    <property type="match status" value="1"/>
</dbReference>
<feature type="region of interest" description="Disordered" evidence="12">
    <location>
        <begin position="46"/>
        <end position="65"/>
    </location>
</feature>
<dbReference type="SUPFAM" id="SSF54637">
    <property type="entry name" value="Thioesterase/thiol ester dehydrase-isomerase"/>
    <property type="match status" value="2"/>
</dbReference>
<organism evidence="15 16">
    <name type="scientific">Rhododendron griersonianum</name>
    <dbReference type="NCBI Taxonomy" id="479676"/>
    <lineage>
        <taxon>Eukaryota</taxon>
        <taxon>Viridiplantae</taxon>
        <taxon>Streptophyta</taxon>
        <taxon>Embryophyta</taxon>
        <taxon>Tracheophyta</taxon>
        <taxon>Spermatophyta</taxon>
        <taxon>Magnoliopsida</taxon>
        <taxon>eudicotyledons</taxon>
        <taxon>Gunneridae</taxon>
        <taxon>Pentapetalae</taxon>
        <taxon>asterids</taxon>
        <taxon>Ericales</taxon>
        <taxon>Ericaceae</taxon>
        <taxon>Ericoideae</taxon>
        <taxon>Rhodoreae</taxon>
        <taxon>Rhododendron</taxon>
    </lineage>
</organism>
<dbReference type="Pfam" id="PF01643">
    <property type="entry name" value="Acyl-ACP_TE"/>
    <property type="match status" value="1"/>
</dbReference>
<dbReference type="GO" id="GO:0000036">
    <property type="term" value="F:acyl carrier activity"/>
    <property type="evidence" value="ECO:0007669"/>
    <property type="project" value="TreeGrafter"/>
</dbReference>
<evidence type="ECO:0000256" key="10">
    <source>
        <dbReference type="ARBA" id="ARBA00023160"/>
    </source>
</evidence>
<evidence type="ECO:0000259" key="14">
    <source>
        <dbReference type="Pfam" id="PF20791"/>
    </source>
</evidence>
<evidence type="ECO:0000256" key="2">
    <source>
        <dbReference type="ARBA" id="ARBA00006500"/>
    </source>
</evidence>
<dbReference type="InterPro" id="IPR002864">
    <property type="entry name" value="Acyl-ACP_thioesterase_NHD"/>
</dbReference>
<keyword evidence="4 11" id="KW-0150">Chloroplast</keyword>
<dbReference type="AlphaFoldDB" id="A0AAV6HL84"/>
<name>A0AAV6HL84_9ERIC</name>
<keyword evidence="5 11" id="KW-0934">Plastid</keyword>
<dbReference type="InterPro" id="IPR029069">
    <property type="entry name" value="HotDog_dom_sf"/>
</dbReference>
<dbReference type="GO" id="GO:0016297">
    <property type="term" value="F:fatty acyl-[ACP] hydrolase activity"/>
    <property type="evidence" value="ECO:0007669"/>
    <property type="project" value="InterPro"/>
</dbReference>
<evidence type="ECO:0000256" key="9">
    <source>
        <dbReference type="ARBA" id="ARBA00023098"/>
    </source>
</evidence>
<accession>A0AAV6HL84</accession>
<reference evidence="15 16" key="1">
    <citation type="submission" date="2020-08" db="EMBL/GenBank/DDBJ databases">
        <title>Plant Genome Project.</title>
        <authorList>
            <person name="Zhang R.-G."/>
        </authorList>
    </citation>
    <scope>NUCLEOTIDE SEQUENCE [LARGE SCALE GENOMIC DNA]</scope>
    <source>
        <strain evidence="15">WSP0</strain>
        <tissue evidence="15">Leaf</tissue>
    </source>
</reference>
<dbReference type="EC" id="3.1.2.-" evidence="11"/>
<dbReference type="GO" id="GO:0009507">
    <property type="term" value="C:chloroplast"/>
    <property type="evidence" value="ECO:0007669"/>
    <property type="project" value="UniProtKB-SubCell"/>
</dbReference>
<dbReference type="Gene3D" id="3.10.129.10">
    <property type="entry name" value="Hotdog Thioesterase"/>
    <property type="match status" value="1"/>
</dbReference>
<dbReference type="PANTHER" id="PTHR31727:SF6">
    <property type="entry name" value="OLEOYL-ACYL CARRIER PROTEIN THIOESTERASE 1, CHLOROPLASTIC"/>
    <property type="match status" value="1"/>
</dbReference>
<evidence type="ECO:0000256" key="5">
    <source>
        <dbReference type="ARBA" id="ARBA00022640"/>
    </source>
</evidence>
<keyword evidence="3 11" id="KW-0444">Lipid biosynthesis</keyword>
<evidence type="ECO:0000313" key="16">
    <source>
        <dbReference type="Proteomes" id="UP000823749"/>
    </source>
</evidence>
<keyword evidence="16" id="KW-1185">Reference proteome</keyword>
<keyword evidence="10 11" id="KW-0275">Fatty acid biosynthesis</keyword>
<feature type="domain" description="Acyl-ACP thioesterase N-terminal hotdog" evidence="13">
    <location>
        <begin position="96"/>
        <end position="207"/>
    </location>
</feature>
<proteinExistence type="inferred from homology"/>
<evidence type="ECO:0000313" key="15">
    <source>
        <dbReference type="EMBL" id="KAG5514793.1"/>
    </source>
</evidence>
<comment type="subcellular location">
    <subcellularLocation>
        <location evidence="1 11">Plastid</location>
        <location evidence="1 11">Chloroplast</location>
    </subcellularLocation>
</comment>
<feature type="domain" description="Acyl-ACP thioesterase-like C-terminal" evidence="14">
    <location>
        <begin position="235"/>
        <end position="353"/>
    </location>
</feature>